<reference evidence="2 3" key="1">
    <citation type="submission" date="2020-01" db="EMBL/GenBank/DDBJ databases">
        <title>Bacteria diversity of Porities sp.</title>
        <authorList>
            <person name="Wang G."/>
        </authorList>
    </citation>
    <scope>NUCLEOTIDE SEQUENCE [LARGE SCALE GENOMIC DNA]</scope>
    <source>
        <strain evidence="2 3">R33</strain>
    </source>
</reference>
<dbReference type="InterPro" id="IPR053224">
    <property type="entry name" value="Sensory_adhesion_molecule"/>
</dbReference>
<dbReference type="Pfam" id="PF08450">
    <property type="entry name" value="SGL"/>
    <property type="match status" value="1"/>
</dbReference>
<dbReference type="Gene3D" id="2.120.10.30">
    <property type="entry name" value="TolB, C-terminal domain"/>
    <property type="match status" value="1"/>
</dbReference>
<dbReference type="EMBL" id="WXYO01000002">
    <property type="protein sequence ID" value="NAS11528.1"/>
    <property type="molecule type" value="Genomic_DNA"/>
</dbReference>
<protein>
    <recommendedName>
        <fullName evidence="1">SMP-30/Gluconolactonase/LRE-like region domain-containing protein</fullName>
    </recommendedName>
</protein>
<feature type="domain" description="SMP-30/Gluconolactonase/LRE-like region" evidence="1">
    <location>
        <begin position="34"/>
        <end position="195"/>
    </location>
</feature>
<dbReference type="InterPro" id="IPR011042">
    <property type="entry name" value="6-blade_b-propeller_TolB-like"/>
</dbReference>
<dbReference type="AlphaFoldDB" id="A0A6L9EAF3"/>
<sequence>MTRILILSLLTVIFADCKPGLPKQEYLLDELDLVPEGIAYDSRQNKLFLTSIAKSKIITVDIKTGLQEDFITTGQHGFMPGVGILIDEKREVVHALAGYFPLNDSMSSLYTLDLNTKKLLSKLHPLDSADHFLNDLVMDKKGNLYITDSKASAIYKMEVGADKLERIYGSQEIQYPNGIAISEDDSKLYIASFTKGVRILDLASRELVNEADANNWSQGIDGLEFYRGHLYAVQNGVRLHGDNFRKLILNETQDSITAVEQILSKDPRLDLPLTFCIVDDKALLIANSNLQYLDQSTLRITEPDSLKPTKLIALNLVD</sequence>
<evidence type="ECO:0000313" key="2">
    <source>
        <dbReference type="EMBL" id="NAS11528.1"/>
    </source>
</evidence>
<comment type="caution">
    <text evidence="2">The sequence shown here is derived from an EMBL/GenBank/DDBJ whole genome shotgun (WGS) entry which is preliminary data.</text>
</comment>
<dbReference type="InterPro" id="IPR013658">
    <property type="entry name" value="SGL"/>
</dbReference>
<keyword evidence="3" id="KW-1185">Reference proteome</keyword>
<organism evidence="2 3">
    <name type="scientific">Poritiphilus flavus</name>
    <dbReference type="NCBI Taxonomy" id="2697053"/>
    <lineage>
        <taxon>Bacteria</taxon>
        <taxon>Pseudomonadati</taxon>
        <taxon>Bacteroidota</taxon>
        <taxon>Flavobacteriia</taxon>
        <taxon>Flavobacteriales</taxon>
        <taxon>Flavobacteriaceae</taxon>
        <taxon>Poritiphilus</taxon>
    </lineage>
</organism>
<dbReference type="PANTHER" id="PTHR31460:SF3">
    <property type="entry name" value="MESOCENTIN"/>
    <property type="match status" value="1"/>
</dbReference>
<proteinExistence type="predicted"/>
<dbReference type="PANTHER" id="PTHR31460">
    <property type="match status" value="1"/>
</dbReference>
<evidence type="ECO:0000259" key="1">
    <source>
        <dbReference type="Pfam" id="PF08450"/>
    </source>
</evidence>
<accession>A0A6L9EAF3</accession>
<dbReference type="RefSeq" id="WP_161434549.1">
    <property type="nucleotide sequence ID" value="NZ_WXYO01000002.1"/>
</dbReference>
<gene>
    <name evidence="2" type="ORF">GTQ38_05915</name>
</gene>
<dbReference type="Proteomes" id="UP000475249">
    <property type="component" value="Unassembled WGS sequence"/>
</dbReference>
<dbReference type="SUPFAM" id="SSF63829">
    <property type="entry name" value="Calcium-dependent phosphotriesterase"/>
    <property type="match status" value="1"/>
</dbReference>
<name>A0A6L9EAF3_9FLAO</name>
<evidence type="ECO:0000313" key="3">
    <source>
        <dbReference type="Proteomes" id="UP000475249"/>
    </source>
</evidence>